<reference evidence="2" key="1">
    <citation type="journal article" date="2022" name="Int. J. Mol. Sci.">
        <title>Draft Genome of Tanacetum Coccineum: Genomic Comparison of Closely Related Tanacetum-Family Plants.</title>
        <authorList>
            <person name="Yamashiro T."/>
            <person name="Shiraishi A."/>
            <person name="Nakayama K."/>
            <person name="Satake H."/>
        </authorList>
    </citation>
    <scope>NUCLEOTIDE SEQUENCE</scope>
</reference>
<name>A0ABQ4Y8Y7_9ASTR</name>
<protein>
    <submittedName>
        <fullName evidence="2">Uncharacterized protein</fullName>
    </submittedName>
</protein>
<feature type="compositionally biased region" description="Low complexity" evidence="1">
    <location>
        <begin position="318"/>
        <end position="332"/>
    </location>
</feature>
<comment type="caution">
    <text evidence="2">The sequence shown here is derived from an EMBL/GenBank/DDBJ whole genome shotgun (WGS) entry which is preliminary data.</text>
</comment>
<evidence type="ECO:0000313" key="2">
    <source>
        <dbReference type="EMBL" id="GJS74143.1"/>
    </source>
</evidence>
<evidence type="ECO:0000256" key="1">
    <source>
        <dbReference type="SAM" id="MobiDB-lite"/>
    </source>
</evidence>
<feature type="region of interest" description="Disordered" evidence="1">
    <location>
        <begin position="132"/>
        <end position="157"/>
    </location>
</feature>
<feature type="region of interest" description="Disordered" evidence="1">
    <location>
        <begin position="228"/>
        <end position="371"/>
    </location>
</feature>
<sequence>MIPGTDLHCFVVHNDGYFSHLPLTYVDGVILEIVVPRMPYEEFDVYLEEKCGCYFQETFGRLNLYLDHLDMNILKYLSQAVTYDMDACVSKKISLPKKCDDDSDYQSDKLVDYLSSSEEELIKLRNRMKANREAKAKAKDNPVSEMNEPNNENSMPIDTVGEKYESAAQFKEYLTYYALVNGFSYGMRGVTRYPGRPKKKRIRAIGEGGSSSIVSKIGYQASCSNYKKPGHNKASCTEPVVEQTLKPKGVPGRPRKNQSVDDLDDVDVVLRGSVRDEEASGSRGRGGTGGSRGDASGYGGGASVSRRGAGGSKGGASGSRECASGSRGGATRSRGRGATGSKRKHVSSAGTQKRQGKKKVGTSGFAKWLEL</sequence>
<dbReference type="EMBL" id="BQNB010010208">
    <property type="protein sequence ID" value="GJS74143.1"/>
    <property type="molecule type" value="Genomic_DNA"/>
</dbReference>
<evidence type="ECO:0000313" key="3">
    <source>
        <dbReference type="Proteomes" id="UP001151760"/>
    </source>
</evidence>
<reference evidence="2" key="2">
    <citation type="submission" date="2022-01" db="EMBL/GenBank/DDBJ databases">
        <authorList>
            <person name="Yamashiro T."/>
            <person name="Shiraishi A."/>
            <person name="Satake H."/>
            <person name="Nakayama K."/>
        </authorList>
    </citation>
    <scope>NUCLEOTIDE SEQUENCE</scope>
</reference>
<proteinExistence type="predicted"/>
<feature type="compositionally biased region" description="Gly residues" evidence="1">
    <location>
        <begin position="283"/>
        <end position="317"/>
    </location>
</feature>
<dbReference type="Proteomes" id="UP001151760">
    <property type="component" value="Unassembled WGS sequence"/>
</dbReference>
<feature type="compositionally biased region" description="Low complexity" evidence="1">
    <location>
        <begin position="143"/>
        <end position="156"/>
    </location>
</feature>
<organism evidence="2 3">
    <name type="scientific">Tanacetum coccineum</name>
    <dbReference type="NCBI Taxonomy" id="301880"/>
    <lineage>
        <taxon>Eukaryota</taxon>
        <taxon>Viridiplantae</taxon>
        <taxon>Streptophyta</taxon>
        <taxon>Embryophyta</taxon>
        <taxon>Tracheophyta</taxon>
        <taxon>Spermatophyta</taxon>
        <taxon>Magnoliopsida</taxon>
        <taxon>eudicotyledons</taxon>
        <taxon>Gunneridae</taxon>
        <taxon>Pentapetalae</taxon>
        <taxon>asterids</taxon>
        <taxon>campanulids</taxon>
        <taxon>Asterales</taxon>
        <taxon>Asteraceae</taxon>
        <taxon>Asteroideae</taxon>
        <taxon>Anthemideae</taxon>
        <taxon>Anthemidinae</taxon>
        <taxon>Tanacetum</taxon>
    </lineage>
</organism>
<accession>A0ABQ4Y8Y7</accession>
<feature type="compositionally biased region" description="Basic and acidic residues" evidence="1">
    <location>
        <begin position="132"/>
        <end position="142"/>
    </location>
</feature>
<keyword evidence="3" id="KW-1185">Reference proteome</keyword>
<gene>
    <name evidence="2" type="ORF">Tco_0706984</name>
</gene>